<reference evidence="2 3" key="1">
    <citation type="submission" date="2024-01" db="EMBL/GenBank/DDBJ databases">
        <title>Genome insights into Plantactinospora sonchi sp. nov.</title>
        <authorList>
            <person name="Wang L."/>
        </authorList>
    </citation>
    <scope>NUCLEOTIDE SEQUENCE [LARGE SCALE GENOMIC DNA]</scope>
    <source>
        <strain evidence="2 3">NEAU-QY2</strain>
    </source>
</reference>
<evidence type="ECO:0000313" key="3">
    <source>
        <dbReference type="Proteomes" id="UP001332243"/>
    </source>
</evidence>
<evidence type="ECO:0008006" key="4">
    <source>
        <dbReference type="Google" id="ProtNLM"/>
    </source>
</evidence>
<dbReference type="Proteomes" id="UP001332243">
    <property type="component" value="Unassembled WGS sequence"/>
</dbReference>
<dbReference type="RefSeq" id="WP_331213269.1">
    <property type="nucleotide sequence ID" value="NZ_JAZGQK010000006.1"/>
</dbReference>
<proteinExistence type="predicted"/>
<evidence type="ECO:0000256" key="1">
    <source>
        <dbReference type="SAM" id="Phobius"/>
    </source>
</evidence>
<sequence length="167" mass="17787">MSGQSGRVLGILAVGLLAFACCGCFSDWLTTWQALVVGAVAACLAVAWLAVNTTRGLRERGPAQATAAAHLDAVVAQEYPTAHGLLTEERRGQMTPAEFSERYAGNDRITDYTIDGTTIVGGGGQLRAEVRGQVRFLTGEVAPLLVLLVREADGRWRVADSGTGRRW</sequence>
<protein>
    <recommendedName>
        <fullName evidence="4">DUF4878 domain-containing protein</fullName>
    </recommendedName>
</protein>
<keyword evidence="1" id="KW-0812">Transmembrane</keyword>
<comment type="caution">
    <text evidence="2">The sequence shown here is derived from an EMBL/GenBank/DDBJ whole genome shotgun (WGS) entry which is preliminary data.</text>
</comment>
<gene>
    <name evidence="2" type="ORF">V1633_06485</name>
</gene>
<evidence type="ECO:0000313" key="2">
    <source>
        <dbReference type="EMBL" id="MEE6258140.1"/>
    </source>
</evidence>
<keyword evidence="3" id="KW-1185">Reference proteome</keyword>
<feature type="transmembrane region" description="Helical" evidence="1">
    <location>
        <begin position="32"/>
        <end position="51"/>
    </location>
</feature>
<keyword evidence="1" id="KW-0472">Membrane</keyword>
<name>A0ABU7RNW3_9ACTN</name>
<keyword evidence="1" id="KW-1133">Transmembrane helix</keyword>
<accession>A0ABU7RNW3</accession>
<dbReference type="PROSITE" id="PS51257">
    <property type="entry name" value="PROKAR_LIPOPROTEIN"/>
    <property type="match status" value="1"/>
</dbReference>
<organism evidence="2 3">
    <name type="scientific">Plantactinospora sonchi</name>
    <dbReference type="NCBI Taxonomy" id="1544735"/>
    <lineage>
        <taxon>Bacteria</taxon>
        <taxon>Bacillati</taxon>
        <taxon>Actinomycetota</taxon>
        <taxon>Actinomycetes</taxon>
        <taxon>Micromonosporales</taxon>
        <taxon>Micromonosporaceae</taxon>
        <taxon>Plantactinospora</taxon>
    </lineage>
</organism>
<dbReference type="EMBL" id="JAZGQK010000006">
    <property type="protein sequence ID" value="MEE6258140.1"/>
    <property type="molecule type" value="Genomic_DNA"/>
</dbReference>